<organism evidence="4 5">
    <name type="scientific">Alteromonas mediterranea</name>
    <dbReference type="NCBI Taxonomy" id="314275"/>
    <lineage>
        <taxon>Bacteria</taxon>
        <taxon>Pseudomonadati</taxon>
        <taxon>Pseudomonadota</taxon>
        <taxon>Gammaproteobacteria</taxon>
        <taxon>Alteromonadales</taxon>
        <taxon>Alteromonadaceae</taxon>
        <taxon>Alteromonas/Salinimonas group</taxon>
        <taxon>Alteromonas</taxon>
    </lineage>
</organism>
<dbReference type="InterPro" id="IPR011604">
    <property type="entry name" value="PDDEXK-like_dom_sf"/>
</dbReference>
<evidence type="ECO:0000259" key="3">
    <source>
        <dbReference type="Pfam" id="PF09588"/>
    </source>
</evidence>
<dbReference type="AlphaFoldDB" id="A0AAC9ACZ5"/>
<evidence type="ECO:0000256" key="2">
    <source>
        <dbReference type="SAM" id="MobiDB-lite"/>
    </source>
</evidence>
<name>A0AAC9ACZ5_9ALTE</name>
<evidence type="ECO:0000313" key="4">
    <source>
        <dbReference type="EMBL" id="AMJ78322.1"/>
    </source>
</evidence>
<feature type="domain" description="YqaJ viral recombinase" evidence="3">
    <location>
        <begin position="13"/>
        <end position="146"/>
    </location>
</feature>
<dbReference type="InterPro" id="IPR011335">
    <property type="entry name" value="Restrct_endonuc-II-like"/>
</dbReference>
<dbReference type="Gene3D" id="3.90.320.10">
    <property type="match status" value="1"/>
</dbReference>
<dbReference type="SUPFAM" id="SSF52980">
    <property type="entry name" value="Restriction endonuclease-like"/>
    <property type="match status" value="1"/>
</dbReference>
<feature type="coiled-coil region" evidence="1">
    <location>
        <begin position="286"/>
        <end position="343"/>
    </location>
</feature>
<proteinExistence type="predicted"/>
<dbReference type="Proteomes" id="UP000061468">
    <property type="component" value="Chromosome"/>
</dbReference>
<dbReference type="EMBL" id="CP013928">
    <property type="protein sequence ID" value="AMJ78322.1"/>
    <property type="molecule type" value="Genomic_DNA"/>
</dbReference>
<feature type="region of interest" description="Disordered" evidence="2">
    <location>
        <begin position="448"/>
        <end position="492"/>
    </location>
</feature>
<sequence length="581" mass="65658">MKHINVTQGSEAWLKLRKDFFTASESPMMMGDHKNISRNQLLDAKKGWTTIVDDFLQSLFDKGHATEEAARPLAAADVGEDFFPVTGSLEVDGLDLLASFDGLTMFDDVCFEHKLFNKTLAENVLNNVLEPHYYWQLEQQLLVSGADKCYFVTSDGTKDNWQSMYYVSVPERREALIKGWKQFAIDLESHEPQAKVEKVKASSLVKKKEVEAELIPTLDVKVTALISNSNVQGFAEKVSEFINSLNTSPETDSQFGEAEQQVKYIRSVEKKITDVEKSIDAGAQDIDSLRETLKTIKKSLASTRLELDKQVKSRKEEIRQEILSKANSQIERAEREAEAKVSAPLPSVGADVYEAMKGKRTIESLQDAADGEVAKAKIEIAEFVEVAQANMLVVAENREFDFLFNDWAQIAFKSTEDFKTLVTARIATYQSEQKAKEEAQRERIRQEEVAKLQRESEAKARAEREAEAQKKREEQAKRDAEEKARFDAEVESNKQYVAATNQLAQEAHTNEPKEEVQPEQEAKPAPSVVRQEQAPTRQYGLMELNAMDQLAKLVEEANKPYANDLRQFVESVKANNLKKVA</sequence>
<accession>A0AAC9ACZ5</accession>
<feature type="region of interest" description="Disordered" evidence="2">
    <location>
        <begin position="504"/>
        <end position="536"/>
    </location>
</feature>
<protein>
    <recommendedName>
        <fullName evidence="3">YqaJ viral recombinase domain-containing protein</fullName>
    </recommendedName>
</protein>
<evidence type="ECO:0000256" key="1">
    <source>
        <dbReference type="SAM" id="Coils"/>
    </source>
</evidence>
<gene>
    <name evidence="4" type="ORF">AV942_08480</name>
</gene>
<feature type="compositionally biased region" description="Basic and acidic residues" evidence="2">
    <location>
        <begin position="508"/>
        <end position="522"/>
    </location>
</feature>
<evidence type="ECO:0000313" key="5">
    <source>
        <dbReference type="Proteomes" id="UP000061468"/>
    </source>
</evidence>
<dbReference type="InterPro" id="IPR019080">
    <property type="entry name" value="YqaJ_viral_recombinase"/>
</dbReference>
<dbReference type="Pfam" id="PF09588">
    <property type="entry name" value="YqaJ"/>
    <property type="match status" value="1"/>
</dbReference>
<reference evidence="4 5" key="1">
    <citation type="submission" date="2015-12" db="EMBL/GenBank/DDBJ databases">
        <title>Intraspecies pangenome expansion in the marine bacterium Alteromonas.</title>
        <authorList>
            <person name="Lopez-Perez M."/>
            <person name="Rodriguez-Valera F."/>
        </authorList>
    </citation>
    <scope>NUCLEOTIDE SEQUENCE [LARGE SCALE GENOMIC DNA]</scope>
    <source>
        <strain evidence="4 5">UM8</strain>
    </source>
</reference>
<dbReference type="RefSeq" id="WP_015066956.1">
    <property type="nucleotide sequence ID" value="NZ_CP013928.1"/>
</dbReference>
<keyword evidence="1" id="KW-0175">Coiled coil</keyword>